<evidence type="ECO:0000313" key="2">
    <source>
        <dbReference type="EMBL" id="MDD0816933.1"/>
    </source>
</evidence>
<dbReference type="SMART" id="SM00460">
    <property type="entry name" value="TGc"/>
    <property type="match status" value="1"/>
</dbReference>
<dbReference type="Pfam" id="PF08379">
    <property type="entry name" value="Bact_transglu_N"/>
    <property type="match status" value="1"/>
</dbReference>
<dbReference type="SUPFAM" id="SSF54001">
    <property type="entry name" value="Cysteine proteinases"/>
    <property type="match status" value="1"/>
</dbReference>
<evidence type="ECO:0000313" key="3">
    <source>
        <dbReference type="Proteomes" id="UP001528672"/>
    </source>
</evidence>
<keyword evidence="3" id="KW-1185">Reference proteome</keyword>
<sequence>MRLGITHETHYDYTPQVETAQHMAHLRPLETATQKLISHRLSISPEVAQQGETRDVFGNTRAFFSLQNPHDELRVLAHSVVDTSTPPQPGLEAADSLPWEQVRERFRYRAGGRYDPAAEFVFPSVYVPRHDDFVSYARASFGTGVSLLAGAQSLMERIHTDFTYESNSTEINTPAVEALAHKKGVCQDFAHIMIACLRGLGLPARYVSGYLLTSPPPGQERLVGSDASHAWVAVYSPGEDGMRGQWFDFDPTNRRSPGEDYVTLALGRDFADVSPMRGVIHGGAHHILKVAVTVEPLEIQ</sequence>
<name>A0ABT5MK24_9BURK</name>
<dbReference type="EMBL" id="JAQSIO010000011">
    <property type="protein sequence ID" value="MDD0816933.1"/>
    <property type="molecule type" value="Genomic_DNA"/>
</dbReference>
<reference evidence="2 3" key="1">
    <citation type="submission" date="2023-02" db="EMBL/GenBank/DDBJ databases">
        <title>Bacterial whole genome sequence for Curvibacter sp. HBC28.</title>
        <authorList>
            <person name="Le V."/>
            <person name="Ko S.-R."/>
            <person name="Ahn C.-Y."/>
            <person name="Oh H.-M."/>
        </authorList>
    </citation>
    <scope>NUCLEOTIDE SEQUENCE [LARGE SCALE GENOMIC DNA]</scope>
    <source>
        <strain evidence="2 3">HBC28</strain>
    </source>
</reference>
<protein>
    <submittedName>
        <fullName evidence="2">Transglutaminase family protein</fullName>
    </submittedName>
</protein>
<dbReference type="PANTHER" id="PTHR33490:SF7">
    <property type="entry name" value="BLR2979 PROTEIN"/>
    <property type="match status" value="1"/>
</dbReference>
<comment type="caution">
    <text evidence="2">The sequence shown here is derived from an EMBL/GenBank/DDBJ whole genome shotgun (WGS) entry which is preliminary data.</text>
</comment>
<evidence type="ECO:0000259" key="1">
    <source>
        <dbReference type="SMART" id="SM00460"/>
    </source>
</evidence>
<dbReference type="PANTHER" id="PTHR33490">
    <property type="entry name" value="BLR5614 PROTEIN-RELATED"/>
    <property type="match status" value="1"/>
</dbReference>
<feature type="domain" description="Transglutaminase-like" evidence="1">
    <location>
        <begin position="178"/>
        <end position="253"/>
    </location>
</feature>
<organism evidence="2 3">
    <name type="scientific">Curvibacter microcysteis</name>
    <dbReference type="NCBI Taxonomy" id="3026419"/>
    <lineage>
        <taxon>Bacteria</taxon>
        <taxon>Pseudomonadati</taxon>
        <taxon>Pseudomonadota</taxon>
        <taxon>Betaproteobacteria</taxon>
        <taxon>Burkholderiales</taxon>
        <taxon>Comamonadaceae</taxon>
        <taxon>Curvibacter</taxon>
    </lineage>
</organism>
<accession>A0ABT5MK24</accession>
<dbReference type="InterPro" id="IPR002931">
    <property type="entry name" value="Transglutaminase-like"/>
</dbReference>
<dbReference type="RefSeq" id="WP_273929177.1">
    <property type="nucleotide sequence ID" value="NZ_JAQSIO010000011.1"/>
</dbReference>
<proteinExistence type="predicted"/>
<gene>
    <name evidence="2" type="ORF">PSQ39_20040</name>
</gene>
<dbReference type="Proteomes" id="UP001528672">
    <property type="component" value="Unassembled WGS sequence"/>
</dbReference>
<dbReference type="Pfam" id="PF01841">
    <property type="entry name" value="Transglut_core"/>
    <property type="match status" value="1"/>
</dbReference>
<dbReference type="Gene3D" id="3.10.620.30">
    <property type="match status" value="1"/>
</dbReference>
<dbReference type="InterPro" id="IPR038765">
    <property type="entry name" value="Papain-like_cys_pep_sf"/>
</dbReference>
<dbReference type="InterPro" id="IPR013589">
    <property type="entry name" value="Bac_transglu_N"/>
</dbReference>